<organism evidence="1 2">
    <name type="scientific">Streptomyces nogalater</name>
    <dbReference type="NCBI Taxonomy" id="38314"/>
    <lineage>
        <taxon>Bacteria</taxon>
        <taxon>Bacillati</taxon>
        <taxon>Actinomycetota</taxon>
        <taxon>Actinomycetes</taxon>
        <taxon>Kitasatosporales</taxon>
        <taxon>Streptomycetaceae</taxon>
        <taxon>Streptomyces</taxon>
    </lineage>
</organism>
<dbReference type="PANTHER" id="PTHR38031:SF1">
    <property type="entry name" value="SULFUR CARRIER PROTEIN CYSO"/>
    <property type="match status" value="1"/>
</dbReference>
<keyword evidence="2" id="KW-1185">Reference proteome</keyword>
<dbReference type="InterPro" id="IPR003749">
    <property type="entry name" value="ThiS/MoaD-like"/>
</dbReference>
<evidence type="ECO:0000313" key="2">
    <source>
        <dbReference type="Proteomes" id="UP001596065"/>
    </source>
</evidence>
<dbReference type="RefSeq" id="WP_344351453.1">
    <property type="nucleotide sequence ID" value="NZ_BAAASM010000046.1"/>
</dbReference>
<dbReference type="InterPro" id="IPR012675">
    <property type="entry name" value="Beta-grasp_dom_sf"/>
</dbReference>
<dbReference type="InterPro" id="IPR052045">
    <property type="entry name" value="Sulfur_Carrier/Prot_Modifier"/>
</dbReference>
<dbReference type="SUPFAM" id="SSF54285">
    <property type="entry name" value="MoaD/ThiS"/>
    <property type="match status" value="1"/>
</dbReference>
<name>A0ABW0WP54_STRNO</name>
<dbReference type="Pfam" id="PF02597">
    <property type="entry name" value="ThiS"/>
    <property type="match status" value="1"/>
</dbReference>
<sequence>MFFIFNGILRQAADNRRSVRIEATTLQDALAELTSRFPNMRRLLLDNSGKLRQAHRLSLNGQILDLSENTLTLSEEDHIEFFTAIAGG</sequence>
<gene>
    <name evidence="1" type="ORF">ACFP3J_24965</name>
</gene>
<protein>
    <submittedName>
        <fullName evidence="1">MoaD/ThiS family protein</fullName>
    </submittedName>
</protein>
<accession>A0ABW0WP54</accession>
<comment type="caution">
    <text evidence="1">The sequence shown here is derived from an EMBL/GenBank/DDBJ whole genome shotgun (WGS) entry which is preliminary data.</text>
</comment>
<dbReference type="Proteomes" id="UP001596065">
    <property type="component" value="Unassembled WGS sequence"/>
</dbReference>
<reference evidence="2" key="1">
    <citation type="journal article" date="2019" name="Int. J. Syst. Evol. Microbiol.">
        <title>The Global Catalogue of Microorganisms (GCM) 10K type strain sequencing project: providing services to taxonomists for standard genome sequencing and annotation.</title>
        <authorList>
            <consortium name="The Broad Institute Genomics Platform"/>
            <consortium name="The Broad Institute Genome Sequencing Center for Infectious Disease"/>
            <person name="Wu L."/>
            <person name="Ma J."/>
        </authorList>
    </citation>
    <scope>NUCLEOTIDE SEQUENCE [LARGE SCALE GENOMIC DNA]</scope>
    <source>
        <strain evidence="2">KCTC 5701</strain>
    </source>
</reference>
<dbReference type="EMBL" id="JBHSOE010000049">
    <property type="protein sequence ID" value="MFC5658719.1"/>
    <property type="molecule type" value="Genomic_DNA"/>
</dbReference>
<dbReference type="CDD" id="cd17040">
    <property type="entry name" value="Ubl_MoaD_like"/>
    <property type="match status" value="1"/>
</dbReference>
<proteinExistence type="predicted"/>
<dbReference type="PANTHER" id="PTHR38031">
    <property type="entry name" value="SULFUR CARRIER PROTEIN SLR0821-RELATED"/>
    <property type="match status" value="1"/>
</dbReference>
<dbReference type="InterPro" id="IPR016155">
    <property type="entry name" value="Mopterin_synth/thiamin_S_b"/>
</dbReference>
<evidence type="ECO:0000313" key="1">
    <source>
        <dbReference type="EMBL" id="MFC5658719.1"/>
    </source>
</evidence>
<dbReference type="Gene3D" id="3.10.20.30">
    <property type="match status" value="1"/>
</dbReference>